<sequence length="378" mass="42756">MIITRVVLQNWRNFRSVDVCLGDRVFLIGPNASGKSNFLDVFRFLRDIVKGGGLQQAIAMRGGMSKIRCLAARTPSTVVIDITWAEEAGEKELWRYKLGIKQEQRGRHQPIVDSEEVWCNGEKILDRPDKDDKIDNLRLTQTHLEQINANKEFRTIAEFFKNVQYLHLVPQIIRAPIILGGSGMTEDPFGQDFLQKLASATEATRTKRLRKIEEILRIAVPQLKNLAFVQDSETGKPHLEAVYEHWRSHGAKQREDQFSDGTIRLIGLLWSLLEKDSLLLLEEPELSLHSAIIRKLPGMMARLQRQNRRQIFISTHSFELLSDQGIGAEEILILSPDVEGTTVSVASSRIDILALLEEGVPAAEAVLPLTAPRDIDKM</sequence>
<dbReference type="SUPFAM" id="SSF52540">
    <property type="entry name" value="P-loop containing nucleoside triphosphate hydrolases"/>
    <property type="match status" value="1"/>
</dbReference>
<dbReference type="GO" id="GO:0016887">
    <property type="term" value="F:ATP hydrolysis activity"/>
    <property type="evidence" value="ECO:0007669"/>
    <property type="project" value="InterPro"/>
</dbReference>
<proteinExistence type="predicted"/>
<dbReference type="PIRSF" id="PIRSF029347">
    <property type="entry name" value="RecF"/>
    <property type="match status" value="1"/>
</dbReference>
<dbReference type="InterPro" id="IPR027417">
    <property type="entry name" value="P-loop_NTPase"/>
</dbReference>
<accession>A0A1G7JSF0</accession>
<dbReference type="RefSeq" id="WP_093688752.1">
    <property type="nucleotide sequence ID" value="NZ_FNBU01000006.1"/>
</dbReference>
<dbReference type="AlphaFoldDB" id="A0A1G7JSF0"/>
<dbReference type="EMBL" id="FNBU01000006">
    <property type="protein sequence ID" value="SDF27791.1"/>
    <property type="molecule type" value="Genomic_DNA"/>
</dbReference>
<protein>
    <submittedName>
        <fullName evidence="2">Predicted ATPase</fullName>
    </submittedName>
</protein>
<dbReference type="InterPro" id="IPR003959">
    <property type="entry name" value="ATPase_AAA_core"/>
</dbReference>
<evidence type="ECO:0000313" key="2">
    <source>
        <dbReference type="EMBL" id="SDF27791.1"/>
    </source>
</evidence>
<dbReference type="InterPro" id="IPR014555">
    <property type="entry name" value="RecF-like"/>
</dbReference>
<dbReference type="PANTHER" id="PTHR32182">
    <property type="entry name" value="DNA REPLICATION AND REPAIR PROTEIN RECF"/>
    <property type="match status" value="1"/>
</dbReference>
<dbReference type="Pfam" id="PF13304">
    <property type="entry name" value="AAA_21"/>
    <property type="match status" value="1"/>
</dbReference>
<dbReference type="OrthoDB" id="9810873at2"/>
<evidence type="ECO:0000259" key="1">
    <source>
        <dbReference type="Pfam" id="PF13304"/>
    </source>
</evidence>
<name>A0A1G7JSF0_9FIRM</name>
<dbReference type="GO" id="GO:0000731">
    <property type="term" value="P:DNA synthesis involved in DNA repair"/>
    <property type="evidence" value="ECO:0007669"/>
    <property type="project" value="TreeGrafter"/>
</dbReference>
<gene>
    <name evidence="2" type="ORF">SAMN05660235_01028</name>
</gene>
<keyword evidence="3" id="KW-1185">Reference proteome</keyword>
<dbReference type="Gene3D" id="3.40.50.300">
    <property type="entry name" value="P-loop containing nucleotide triphosphate hydrolases"/>
    <property type="match status" value="1"/>
</dbReference>
<organism evidence="2 3">
    <name type="scientific">Sporolituus thermophilus DSM 23256</name>
    <dbReference type="NCBI Taxonomy" id="1123285"/>
    <lineage>
        <taxon>Bacteria</taxon>
        <taxon>Bacillati</taxon>
        <taxon>Bacillota</taxon>
        <taxon>Negativicutes</taxon>
        <taxon>Selenomonadales</taxon>
        <taxon>Sporomusaceae</taxon>
        <taxon>Sporolituus</taxon>
    </lineage>
</organism>
<feature type="domain" description="ATPase AAA-type core" evidence="1">
    <location>
        <begin position="26"/>
        <end position="321"/>
    </location>
</feature>
<reference evidence="3" key="1">
    <citation type="submission" date="2016-10" db="EMBL/GenBank/DDBJ databases">
        <authorList>
            <person name="Varghese N."/>
            <person name="Submissions S."/>
        </authorList>
    </citation>
    <scope>NUCLEOTIDE SEQUENCE [LARGE SCALE GENOMIC DNA]</scope>
    <source>
        <strain evidence="3">DSM 23256</strain>
    </source>
</reference>
<dbReference type="GO" id="GO:0005524">
    <property type="term" value="F:ATP binding"/>
    <property type="evidence" value="ECO:0007669"/>
    <property type="project" value="InterPro"/>
</dbReference>
<evidence type="ECO:0000313" key="3">
    <source>
        <dbReference type="Proteomes" id="UP000243333"/>
    </source>
</evidence>
<dbReference type="GO" id="GO:0006302">
    <property type="term" value="P:double-strand break repair"/>
    <property type="evidence" value="ECO:0007669"/>
    <property type="project" value="TreeGrafter"/>
</dbReference>
<dbReference type="Proteomes" id="UP000243333">
    <property type="component" value="Unassembled WGS sequence"/>
</dbReference>
<dbReference type="STRING" id="1123285.SAMN05660235_01028"/>
<dbReference type="PANTHER" id="PTHR32182:SF22">
    <property type="entry name" value="ATP-DEPENDENT ENDONUCLEASE, OLD FAMILY-RELATED"/>
    <property type="match status" value="1"/>
</dbReference>